<name>N1PE21_DOTSN</name>
<dbReference type="Gene3D" id="2.170.270.10">
    <property type="entry name" value="SET domain"/>
    <property type="match status" value="1"/>
</dbReference>
<evidence type="ECO:0000313" key="3">
    <source>
        <dbReference type="Proteomes" id="UP000016933"/>
    </source>
</evidence>
<dbReference type="PANTHER" id="PTHR47332">
    <property type="entry name" value="SET DOMAIN-CONTAINING PROTEIN 5"/>
    <property type="match status" value="1"/>
</dbReference>
<dbReference type="PANTHER" id="PTHR47332:SF2">
    <property type="entry name" value="SET-6"/>
    <property type="match status" value="1"/>
</dbReference>
<dbReference type="InterPro" id="IPR053185">
    <property type="entry name" value="SET_domain_protein"/>
</dbReference>
<proteinExistence type="predicted"/>
<dbReference type="InterPro" id="IPR046341">
    <property type="entry name" value="SET_dom_sf"/>
</dbReference>
<dbReference type="CDD" id="cd20071">
    <property type="entry name" value="SET_SMYD"/>
    <property type="match status" value="1"/>
</dbReference>
<dbReference type="PROSITE" id="PS50280">
    <property type="entry name" value="SET"/>
    <property type="match status" value="1"/>
</dbReference>
<evidence type="ECO:0000259" key="1">
    <source>
        <dbReference type="PROSITE" id="PS50280"/>
    </source>
</evidence>
<dbReference type="InterPro" id="IPR001214">
    <property type="entry name" value="SET_dom"/>
</dbReference>
<gene>
    <name evidence="2" type="ORF">DOTSEDRAFT_27464</name>
</gene>
<organism evidence="2 3">
    <name type="scientific">Dothistroma septosporum (strain NZE10 / CBS 128990)</name>
    <name type="common">Red band needle blight fungus</name>
    <name type="synonym">Mycosphaerella pini</name>
    <dbReference type="NCBI Taxonomy" id="675120"/>
    <lineage>
        <taxon>Eukaryota</taxon>
        <taxon>Fungi</taxon>
        <taxon>Dikarya</taxon>
        <taxon>Ascomycota</taxon>
        <taxon>Pezizomycotina</taxon>
        <taxon>Dothideomycetes</taxon>
        <taxon>Dothideomycetidae</taxon>
        <taxon>Mycosphaerellales</taxon>
        <taxon>Mycosphaerellaceae</taxon>
        <taxon>Dothistroma</taxon>
    </lineage>
</organism>
<dbReference type="Proteomes" id="UP000016933">
    <property type="component" value="Unassembled WGS sequence"/>
</dbReference>
<dbReference type="EMBL" id="KB446543">
    <property type="protein sequence ID" value="EME40863.1"/>
    <property type="molecule type" value="Genomic_DNA"/>
</dbReference>
<keyword evidence="3" id="KW-1185">Reference proteome</keyword>
<dbReference type="SUPFAM" id="SSF82199">
    <property type="entry name" value="SET domain"/>
    <property type="match status" value="1"/>
</dbReference>
<feature type="domain" description="SET" evidence="1">
    <location>
        <begin position="8"/>
        <end position="110"/>
    </location>
</feature>
<protein>
    <recommendedName>
        <fullName evidence="1">SET domain-containing protein</fullName>
    </recommendedName>
</protein>
<dbReference type="OrthoDB" id="265717at2759"/>
<dbReference type="HOGENOM" id="CLU_936978_0_0_1"/>
<reference evidence="3" key="1">
    <citation type="journal article" date="2012" name="PLoS Genet.">
        <title>The genomes of the fungal plant pathogens Cladosporium fulvum and Dothistroma septosporum reveal adaptation to different hosts and lifestyles but also signatures of common ancestry.</title>
        <authorList>
            <person name="de Wit P.J.G.M."/>
            <person name="van der Burgt A."/>
            <person name="Oekmen B."/>
            <person name="Stergiopoulos I."/>
            <person name="Abd-Elsalam K.A."/>
            <person name="Aerts A.L."/>
            <person name="Bahkali A.H."/>
            <person name="Beenen H.G."/>
            <person name="Chettri P."/>
            <person name="Cox M.P."/>
            <person name="Datema E."/>
            <person name="de Vries R.P."/>
            <person name="Dhillon B."/>
            <person name="Ganley A.R."/>
            <person name="Griffiths S.A."/>
            <person name="Guo Y."/>
            <person name="Hamelin R.C."/>
            <person name="Henrissat B."/>
            <person name="Kabir M.S."/>
            <person name="Jashni M.K."/>
            <person name="Kema G."/>
            <person name="Klaubauf S."/>
            <person name="Lapidus A."/>
            <person name="Levasseur A."/>
            <person name="Lindquist E."/>
            <person name="Mehrabi R."/>
            <person name="Ohm R.A."/>
            <person name="Owen T.J."/>
            <person name="Salamov A."/>
            <person name="Schwelm A."/>
            <person name="Schijlen E."/>
            <person name="Sun H."/>
            <person name="van den Burg H.A."/>
            <person name="van Ham R.C.H.J."/>
            <person name="Zhang S."/>
            <person name="Goodwin S.B."/>
            <person name="Grigoriev I.V."/>
            <person name="Collemare J."/>
            <person name="Bradshaw R.E."/>
        </authorList>
    </citation>
    <scope>NUCLEOTIDE SEQUENCE [LARGE SCALE GENOMIC DNA]</scope>
    <source>
        <strain evidence="3">NZE10 / CBS 128990</strain>
    </source>
</reference>
<evidence type="ECO:0000313" key="2">
    <source>
        <dbReference type="EMBL" id="EME40863.1"/>
    </source>
</evidence>
<accession>N1PE21</accession>
<sequence length="297" mass="34026">MSATIPPEPLFQLQLAGHKGYGLFATRDIIAGTRLICEEPLIATPTIDTIGALITQLEALQPKQHELYTELSYHKRTCDAKQREALRAWLATQHQYTDIKAGEELTASYILNVPTKEQRQEQLAEGWGFKCQCKSCTGRVNEAATSEKRRERMFQIDQGFALFENGMRLNAPGSVPRNTREALSYAEKLVELFKKEMILGMDLAQTYRECSKYSLAEGLYSKAVDYAKKELELEQICVGEETEHLERDMEGAKFWVKHLENLTKGEQVKLRMNERRHRREEILAEKRRAKKEGKGGK</sequence>
<dbReference type="STRING" id="675120.N1PE21"/>
<reference evidence="2 3" key="2">
    <citation type="journal article" date="2012" name="PLoS Pathog.">
        <title>Diverse lifestyles and strategies of plant pathogenesis encoded in the genomes of eighteen Dothideomycetes fungi.</title>
        <authorList>
            <person name="Ohm R.A."/>
            <person name="Feau N."/>
            <person name="Henrissat B."/>
            <person name="Schoch C.L."/>
            <person name="Horwitz B.A."/>
            <person name="Barry K.W."/>
            <person name="Condon B.J."/>
            <person name="Copeland A.C."/>
            <person name="Dhillon B."/>
            <person name="Glaser F."/>
            <person name="Hesse C.N."/>
            <person name="Kosti I."/>
            <person name="LaButti K."/>
            <person name="Lindquist E.A."/>
            <person name="Lucas S."/>
            <person name="Salamov A.A."/>
            <person name="Bradshaw R.E."/>
            <person name="Ciuffetti L."/>
            <person name="Hamelin R.C."/>
            <person name="Kema G.H.J."/>
            <person name="Lawrence C."/>
            <person name="Scott J.A."/>
            <person name="Spatafora J.W."/>
            <person name="Turgeon B.G."/>
            <person name="de Wit P.J.G.M."/>
            <person name="Zhong S."/>
            <person name="Goodwin S.B."/>
            <person name="Grigoriev I.V."/>
        </authorList>
    </citation>
    <scope>NUCLEOTIDE SEQUENCE [LARGE SCALE GENOMIC DNA]</scope>
    <source>
        <strain evidence="3">NZE10 / CBS 128990</strain>
    </source>
</reference>
<dbReference type="AlphaFoldDB" id="N1PE21"/>